<dbReference type="CDD" id="cd05829">
    <property type="entry name" value="Sortase_F"/>
    <property type="match status" value="1"/>
</dbReference>
<dbReference type="InterPro" id="IPR023365">
    <property type="entry name" value="Sortase_dom-sf"/>
</dbReference>
<evidence type="ECO:0000256" key="1">
    <source>
        <dbReference type="ARBA" id="ARBA00022801"/>
    </source>
</evidence>
<evidence type="ECO:0000313" key="5">
    <source>
        <dbReference type="EMBL" id="AQQ53280.1"/>
    </source>
</evidence>
<feature type="active site" description="Proton donor/acceptor" evidence="2">
    <location>
        <position position="146"/>
    </location>
</feature>
<proteinExistence type="predicted"/>
<dbReference type="Pfam" id="PF04203">
    <property type="entry name" value="Sortase"/>
    <property type="match status" value="1"/>
</dbReference>
<dbReference type="OrthoDB" id="525039at2"/>
<evidence type="ECO:0000256" key="3">
    <source>
        <dbReference type="SAM" id="MobiDB-lite"/>
    </source>
</evidence>
<keyword evidence="6" id="KW-1185">Reference proteome</keyword>
<dbReference type="Proteomes" id="UP000188184">
    <property type="component" value="Chromosome"/>
</dbReference>
<dbReference type="EMBL" id="CP019640">
    <property type="protein sequence ID" value="AQQ53280.1"/>
    <property type="molecule type" value="Genomic_DNA"/>
</dbReference>
<gene>
    <name evidence="5" type="ORF">B0X71_09435</name>
</gene>
<evidence type="ECO:0000256" key="2">
    <source>
        <dbReference type="PIRSR" id="PIRSR605754-1"/>
    </source>
</evidence>
<dbReference type="RefSeq" id="WP_077589169.1">
    <property type="nucleotide sequence ID" value="NZ_CP019640.1"/>
</dbReference>
<dbReference type="GO" id="GO:0016787">
    <property type="term" value="F:hydrolase activity"/>
    <property type="evidence" value="ECO:0007669"/>
    <property type="project" value="UniProtKB-KW"/>
</dbReference>
<feature type="chain" id="PRO_5012795017" description="Class F sortase" evidence="4">
    <location>
        <begin position="28"/>
        <end position="237"/>
    </location>
</feature>
<dbReference type="SUPFAM" id="SSF63817">
    <property type="entry name" value="Sortase"/>
    <property type="match status" value="1"/>
</dbReference>
<evidence type="ECO:0000313" key="6">
    <source>
        <dbReference type="Proteomes" id="UP000188184"/>
    </source>
</evidence>
<sequence length="237" mass="25750">MNRFAKKLFLVYCLFLLTTLTDNPGFATNFSPIENGPTHEFVQAENSEELLQPALPVKEHPDETKTDALESASKGQPETRAEPETVYSGVTPASIELPAIGEEAEVIEVGLTEEGAMEAPSNIYQIGWFAPGTKPGEQGNAVMAGHVDGETSPGTFYNLKELEPGDEIRITGTNGKELTFIVTDKESYVPDKAPLEKIFGASSKAQLNLITCTGVFNSRTGNYEERLVIYTELSSDP</sequence>
<feature type="active site" description="Acyl-thioester intermediate" evidence="2">
    <location>
        <position position="212"/>
    </location>
</feature>
<feature type="signal peptide" evidence="4">
    <location>
        <begin position="1"/>
        <end position="27"/>
    </location>
</feature>
<dbReference type="InterPro" id="IPR042001">
    <property type="entry name" value="Sortase_F"/>
</dbReference>
<evidence type="ECO:0000256" key="4">
    <source>
        <dbReference type="SAM" id="SignalP"/>
    </source>
</evidence>
<name>A0A1Q2KYJ8_9BACL</name>
<feature type="compositionally biased region" description="Basic and acidic residues" evidence="3">
    <location>
        <begin position="59"/>
        <end position="68"/>
    </location>
</feature>
<feature type="region of interest" description="Disordered" evidence="3">
    <location>
        <begin position="59"/>
        <end position="85"/>
    </location>
</feature>
<dbReference type="InterPro" id="IPR005754">
    <property type="entry name" value="Sortase"/>
</dbReference>
<dbReference type="KEGG" id="pmar:B0X71_09435"/>
<keyword evidence="4" id="KW-0732">Signal</keyword>
<dbReference type="AlphaFoldDB" id="A0A1Q2KYJ8"/>
<accession>A0A1Q2KYJ8</accession>
<organism evidence="5 6">
    <name type="scientific">Planococcus lenghuensis</name>
    <dbReference type="NCBI Taxonomy" id="2213202"/>
    <lineage>
        <taxon>Bacteria</taxon>
        <taxon>Bacillati</taxon>
        <taxon>Bacillota</taxon>
        <taxon>Bacilli</taxon>
        <taxon>Bacillales</taxon>
        <taxon>Caryophanaceae</taxon>
        <taxon>Planococcus</taxon>
    </lineage>
</organism>
<keyword evidence="1" id="KW-0378">Hydrolase</keyword>
<protein>
    <recommendedName>
        <fullName evidence="7">Class F sortase</fullName>
    </recommendedName>
</protein>
<reference evidence="5 6" key="1">
    <citation type="submission" date="2017-02" db="EMBL/GenBank/DDBJ databases">
        <title>The complete genomic sequence of a novel cold adapted crude oil-degrading bacterium Planococcus qaidamina Y42.</title>
        <authorList>
            <person name="Yang R."/>
        </authorList>
    </citation>
    <scope>NUCLEOTIDE SEQUENCE [LARGE SCALE GENOMIC DNA]</scope>
    <source>
        <strain evidence="5 6">Y42</strain>
    </source>
</reference>
<dbReference type="Gene3D" id="2.40.260.10">
    <property type="entry name" value="Sortase"/>
    <property type="match status" value="1"/>
</dbReference>
<evidence type="ECO:0008006" key="7">
    <source>
        <dbReference type="Google" id="ProtNLM"/>
    </source>
</evidence>